<evidence type="ECO:0000313" key="4">
    <source>
        <dbReference type="Proteomes" id="UP000783742"/>
    </source>
</evidence>
<dbReference type="PANTHER" id="PTHR23089">
    <property type="entry name" value="HISTIDINE TRIAD HIT PROTEIN"/>
    <property type="match status" value="1"/>
</dbReference>
<protein>
    <submittedName>
        <fullName evidence="3">Histidine triad nucleotide-binding protein</fullName>
    </submittedName>
</protein>
<gene>
    <name evidence="3" type="ORF">KQI68_08870</name>
</gene>
<dbReference type="Pfam" id="PF01230">
    <property type="entry name" value="HIT"/>
    <property type="match status" value="1"/>
</dbReference>
<feature type="short sequence motif" description="Histidine triad motif" evidence="1">
    <location>
        <begin position="96"/>
        <end position="100"/>
    </location>
</feature>
<keyword evidence="4" id="KW-1185">Reference proteome</keyword>
<dbReference type="EMBL" id="JAHLQO010000006">
    <property type="protein sequence ID" value="MBU5669945.1"/>
    <property type="molecule type" value="Genomic_DNA"/>
</dbReference>
<dbReference type="InterPro" id="IPR011146">
    <property type="entry name" value="HIT-like"/>
</dbReference>
<evidence type="ECO:0000256" key="1">
    <source>
        <dbReference type="PROSITE-ProRule" id="PRU00464"/>
    </source>
</evidence>
<dbReference type="PROSITE" id="PS51084">
    <property type="entry name" value="HIT_2"/>
    <property type="match status" value="1"/>
</dbReference>
<reference evidence="3 4" key="1">
    <citation type="submission" date="2021-06" db="EMBL/GenBank/DDBJ databases">
        <authorList>
            <person name="Sun Q."/>
            <person name="Li D."/>
        </authorList>
    </citation>
    <scope>NUCLEOTIDE SEQUENCE [LARGE SCALE GENOMIC DNA]</scope>
    <source>
        <strain evidence="3 4">MSJ-1</strain>
    </source>
</reference>
<dbReference type="Proteomes" id="UP000783742">
    <property type="component" value="Unassembled WGS sequence"/>
</dbReference>
<feature type="domain" description="HIT" evidence="2">
    <location>
        <begin position="4"/>
        <end position="112"/>
    </location>
</feature>
<evidence type="ECO:0000259" key="2">
    <source>
        <dbReference type="PROSITE" id="PS51084"/>
    </source>
</evidence>
<evidence type="ECO:0000313" key="3">
    <source>
        <dbReference type="EMBL" id="MBU5669945.1"/>
    </source>
</evidence>
<dbReference type="PROSITE" id="PS00892">
    <property type="entry name" value="HIT_1"/>
    <property type="match status" value="1"/>
</dbReference>
<dbReference type="CDD" id="cd01276">
    <property type="entry name" value="PKCI_related"/>
    <property type="match status" value="1"/>
</dbReference>
<dbReference type="InterPro" id="IPR001310">
    <property type="entry name" value="Histidine_triad_HIT"/>
</dbReference>
<sequence>MDCLFCKIIAGEIPSEKLYEDELVYVFKDINPEAPVHFLVIPKEHINSTDELDEAHKELVGHVFLVAKKVAHDEGLTNGYRIVNNCKEDGGQTVNHLHFHVLGGRSMQWPPG</sequence>
<comment type="caution">
    <text evidence="3">The sequence shown here is derived from an EMBL/GenBank/DDBJ whole genome shotgun (WGS) entry which is preliminary data.</text>
</comment>
<dbReference type="RefSeq" id="WP_216549785.1">
    <property type="nucleotide sequence ID" value="NZ_JAHLQO010000006.1"/>
</dbReference>
<proteinExistence type="predicted"/>
<dbReference type="InterPro" id="IPR019808">
    <property type="entry name" value="Histidine_triad_CS"/>
</dbReference>
<accession>A0ABS6FL91</accession>
<organism evidence="3 4">
    <name type="scientific">Peptoniphilus ovalis</name>
    <dbReference type="NCBI Taxonomy" id="2841503"/>
    <lineage>
        <taxon>Bacteria</taxon>
        <taxon>Bacillati</taxon>
        <taxon>Bacillota</taxon>
        <taxon>Tissierellia</taxon>
        <taxon>Tissierellales</taxon>
        <taxon>Peptoniphilaceae</taxon>
        <taxon>Peptoniphilus</taxon>
    </lineage>
</organism>
<name>A0ABS6FL91_9FIRM</name>